<dbReference type="AlphaFoldDB" id="A0A6M3K5X5"/>
<evidence type="ECO:0000313" key="2">
    <source>
        <dbReference type="EMBL" id="QJA76295.1"/>
    </source>
</evidence>
<gene>
    <name evidence="2" type="ORF">MM415A01534_0010</name>
</gene>
<reference evidence="2" key="1">
    <citation type="submission" date="2020-03" db="EMBL/GenBank/DDBJ databases">
        <title>The deep terrestrial virosphere.</title>
        <authorList>
            <person name="Holmfeldt K."/>
            <person name="Nilsson E."/>
            <person name="Simone D."/>
            <person name="Lopez-Fernandez M."/>
            <person name="Wu X."/>
            <person name="de Brujin I."/>
            <person name="Lundin D."/>
            <person name="Andersson A."/>
            <person name="Bertilsson S."/>
            <person name="Dopson M."/>
        </authorList>
    </citation>
    <scope>NUCLEOTIDE SEQUENCE</scope>
    <source>
        <strain evidence="2">MM415A01534</strain>
    </source>
</reference>
<organism evidence="2">
    <name type="scientific">viral metagenome</name>
    <dbReference type="NCBI Taxonomy" id="1070528"/>
    <lineage>
        <taxon>unclassified sequences</taxon>
        <taxon>metagenomes</taxon>
        <taxon>organismal metagenomes</taxon>
    </lineage>
</organism>
<dbReference type="SUPFAM" id="SSF53098">
    <property type="entry name" value="Ribonuclease H-like"/>
    <property type="match status" value="1"/>
</dbReference>
<dbReference type="EMBL" id="MT142216">
    <property type="protein sequence ID" value="QJA76295.1"/>
    <property type="molecule type" value="Genomic_DNA"/>
</dbReference>
<evidence type="ECO:0000259" key="1">
    <source>
        <dbReference type="Pfam" id="PF10108"/>
    </source>
</evidence>
<proteinExistence type="predicted"/>
<dbReference type="InterPro" id="IPR012337">
    <property type="entry name" value="RNaseH-like_sf"/>
</dbReference>
<accession>A0A6M3K5X5</accession>
<protein>
    <submittedName>
        <fullName evidence="2">Putative DNA polymerase</fullName>
    </submittedName>
</protein>
<dbReference type="InterPro" id="IPR036397">
    <property type="entry name" value="RNaseH_sf"/>
</dbReference>
<feature type="domain" description="Predicted 3'-5' exonuclease PolB-like" evidence="1">
    <location>
        <begin position="71"/>
        <end position="216"/>
    </location>
</feature>
<dbReference type="Pfam" id="PF10108">
    <property type="entry name" value="DNA_pol_B_exo2"/>
    <property type="match status" value="1"/>
</dbReference>
<dbReference type="InterPro" id="IPR019288">
    <property type="entry name" value="3'-5'_exonuclease_PolB-like"/>
</dbReference>
<dbReference type="Gene3D" id="3.30.420.10">
    <property type="entry name" value="Ribonuclease H-like superfamily/Ribonuclease H"/>
    <property type="match status" value="1"/>
</dbReference>
<dbReference type="GO" id="GO:0003676">
    <property type="term" value="F:nucleic acid binding"/>
    <property type="evidence" value="ECO:0007669"/>
    <property type="project" value="InterPro"/>
</dbReference>
<name>A0A6M3K5X5_9ZZZZ</name>
<sequence length="224" mass="25376">MTEIQAEYMRIMKKVIAFDLETIANKSIIPLLPPVEPAGNLKDPIKIKADIKKKEADRLSKLGLDPTTGRICCFGWHDGKESHHIILAEESDAAEAKLIQGAWEILSEGEHFVTFNGISFDVPFLLMRSLINRVRPSVNVSTKKYTITNHTDCRAVLNNWDNYGKGTLGFFSELLLGKSSKEDLSGDMVQDAWDMELFEDIGKYCEADCEATYQIYELLTQYYL</sequence>